<evidence type="ECO:0000313" key="3">
    <source>
        <dbReference type="Proteomes" id="UP001432046"/>
    </source>
</evidence>
<dbReference type="InterPro" id="IPR004919">
    <property type="entry name" value="GmrSD_N"/>
</dbReference>
<dbReference type="Proteomes" id="UP001432046">
    <property type="component" value="Chromosome"/>
</dbReference>
<feature type="domain" description="GmrSD restriction endonucleases N-terminal" evidence="1">
    <location>
        <begin position="27"/>
        <end position="175"/>
    </location>
</feature>
<accession>A0ABZ2NN31</accession>
<sequence length="364" mass="42435">MLEAQTLRTLYRVSDFVGWQREGTLELNPNFQRRSVWKKGAKSFLIDTIIRGFPVPIIFLRDKKTDLKTLKAKRDVVDGQQRIRTLLSFIDHNLLPDYDPQRDDFEINKTHNKDFGGKRFHQLTIEVRQRILDYQFSVHSFPTDTDDRMILQIFARMNATGVKLNPQELRNAEFFGEFKTSAYELATEQLYRWRDDWEVFTPDGIARMNEVEMASEFMMYIMTGVLEKKTGTIDSFYKQYDASFPDRQEVERRFRTVFDTIEDLLGNGIDRLFKSRTMFFALFAAIYGQQFDAKTSQHGRLKLADLPRLSKDKAVPLTPEIRGKLIKNAAAIRDKQAPENVLKARQSGTTDAINRRTLIGYLVA</sequence>
<organism evidence="2 3">
    <name type="scientific">Bradyrhizobium septentrionale</name>
    <dbReference type="NCBI Taxonomy" id="1404411"/>
    <lineage>
        <taxon>Bacteria</taxon>
        <taxon>Pseudomonadati</taxon>
        <taxon>Pseudomonadota</taxon>
        <taxon>Alphaproteobacteria</taxon>
        <taxon>Hyphomicrobiales</taxon>
        <taxon>Nitrobacteraceae</taxon>
        <taxon>Bradyrhizobium</taxon>
    </lineage>
</organism>
<dbReference type="PANTHER" id="PTHR39639:SF1">
    <property type="entry name" value="DUF262 DOMAIN-CONTAINING PROTEIN"/>
    <property type="match status" value="1"/>
</dbReference>
<dbReference type="Pfam" id="PF03235">
    <property type="entry name" value="GmrSD_N"/>
    <property type="match status" value="1"/>
</dbReference>
<keyword evidence="3" id="KW-1185">Reference proteome</keyword>
<dbReference type="PANTHER" id="PTHR39639">
    <property type="entry name" value="CHROMOSOME 16, WHOLE GENOME SHOTGUN SEQUENCE"/>
    <property type="match status" value="1"/>
</dbReference>
<name>A0ABZ2NN31_9BRAD</name>
<protein>
    <submittedName>
        <fullName evidence="2">DUF262 domain-containing protein</fullName>
    </submittedName>
</protein>
<evidence type="ECO:0000313" key="2">
    <source>
        <dbReference type="EMBL" id="WXC76327.1"/>
    </source>
</evidence>
<gene>
    <name evidence="2" type="ORF">WDK88_22695</name>
</gene>
<dbReference type="RefSeq" id="WP_338821443.1">
    <property type="nucleotide sequence ID" value="NZ_CP147708.1"/>
</dbReference>
<reference evidence="2" key="1">
    <citation type="journal article" date="2021" name="Int. J. Syst. Evol. Microbiol.">
        <title>Bradyrhizobium septentrionale sp. nov. (sv. septentrionale) and Bradyrhizobium quebecense sp. nov. (sv. septentrionale) associated with legumes native to Canada possess rearranged symbiosis genes and numerous insertion sequences.</title>
        <authorList>
            <person name="Bromfield E.S.P."/>
            <person name="Cloutier S."/>
        </authorList>
    </citation>
    <scope>NUCLEOTIDE SEQUENCE</scope>
    <source>
        <strain evidence="2">5S5</strain>
    </source>
</reference>
<reference evidence="2" key="2">
    <citation type="submission" date="2024-03" db="EMBL/GenBank/DDBJ databases">
        <authorList>
            <person name="Bromfield E.S.P."/>
            <person name="Cloutier S."/>
        </authorList>
    </citation>
    <scope>NUCLEOTIDE SEQUENCE</scope>
    <source>
        <strain evidence="2">5S5</strain>
    </source>
</reference>
<dbReference type="EMBL" id="CP147711">
    <property type="protein sequence ID" value="WXC76327.1"/>
    <property type="molecule type" value="Genomic_DNA"/>
</dbReference>
<proteinExistence type="predicted"/>
<evidence type="ECO:0000259" key="1">
    <source>
        <dbReference type="Pfam" id="PF03235"/>
    </source>
</evidence>